<dbReference type="Proteomes" id="UP000712600">
    <property type="component" value="Unassembled WGS sequence"/>
</dbReference>
<comment type="caution">
    <text evidence="1">The sequence shown here is derived from an EMBL/GenBank/DDBJ whole genome shotgun (WGS) entry which is preliminary data.</text>
</comment>
<accession>A0A8S9QFF9</accession>
<organism evidence="1 2">
    <name type="scientific">Brassica cretica</name>
    <name type="common">Mustard</name>
    <dbReference type="NCBI Taxonomy" id="69181"/>
    <lineage>
        <taxon>Eukaryota</taxon>
        <taxon>Viridiplantae</taxon>
        <taxon>Streptophyta</taxon>
        <taxon>Embryophyta</taxon>
        <taxon>Tracheophyta</taxon>
        <taxon>Spermatophyta</taxon>
        <taxon>Magnoliopsida</taxon>
        <taxon>eudicotyledons</taxon>
        <taxon>Gunneridae</taxon>
        <taxon>Pentapetalae</taxon>
        <taxon>rosids</taxon>
        <taxon>malvids</taxon>
        <taxon>Brassicales</taxon>
        <taxon>Brassicaceae</taxon>
        <taxon>Brassiceae</taxon>
        <taxon>Brassica</taxon>
    </lineage>
</organism>
<sequence length="68" mass="8150">MLGDEDQSSHRREKRYEPSNSIASIQLGFTLYWPFRLHSLNETRSIEAQDTWRRERSRLIHVEAYVGE</sequence>
<name>A0A8S9QFF9_BRACR</name>
<protein>
    <submittedName>
        <fullName evidence="1">Uncharacterized protein</fullName>
    </submittedName>
</protein>
<reference evidence="1" key="1">
    <citation type="submission" date="2019-12" db="EMBL/GenBank/DDBJ databases">
        <title>Genome sequencing and annotation of Brassica cretica.</title>
        <authorList>
            <person name="Studholme D.J."/>
            <person name="Sarris P."/>
        </authorList>
    </citation>
    <scope>NUCLEOTIDE SEQUENCE</scope>
    <source>
        <strain evidence="1">PFS-109/04</strain>
        <tissue evidence="1">Leaf</tissue>
    </source>
</reference>
<gene>
    <name evidence="1" type="ORF">F2Q69_00023747</name>
</gene>
<evidence type="ECO:0000313" key="1">
    <source>
        <dbReference type="EMBL" id="KAF3539531.1"/>
    </source>
</evidence>
<proteinExistence type="predicted"/>
<dbReference type="AlphaFoldDB" id="A0A8S9QFF9"/>
<evidence type="ECO:0000313" key="2">
    <source>
        <dbReference type="Proteomes" id="UP000712600"/>
    </source>
</evidence>
<dbReference type="EMBL" id="QGKX02001290">
    <property type="protein sequence ID" value="KAF3539531.1"/>
    <property type="molecule type" value="Genomic_DNA"/>
</dbReference>